<reference evidence="3 4" key="1">
    <citation type="submission" date="2020-04" db="EMBL/GenBank/DDBJ databases">
        <title>Pseudoalteromonas caenipelagi sp. nov., isolated from a tidal flat.</title>
        <authorList>
            <person name="Park S."/>
            <person name="Yoon J.-H."/>
        </authorList>
    </citation>
    <scope>NUCLEOTIDE SEQUENCE [LARGE SCALE GENOMIC DNA]</scope>
    <source>
        <strain evidence="3 4">JBTF-M23</strain>
    </source>
</reference>
<keyword evidence="4" id="KW-1185">Reference proteome</keyword>
<proteinExistence type="predicted"/>
<accession>A0A849VMB2</accession>
<dbReference type="GO" id="GO:0061672">
    <property type="term" value="C:glutathione hydrolase complex"/>
    <property type="evidence" value="ECO:0007669"/>
    <property type="project" value="TreeGrafter"/>
</dbReference>
<dbReference type="SUPFAM" id="SSF56235">
    <property type="entry name" value="N-terminal nucleophile aminohydrolases (Ntn hydrolases)"/>
    <property type="match status" value="1"/>
</dbReference>
<dbReference type="GO" id="GO:0006751">
    <property type="term" value="P:glutathione catabolic process"/>
    <property type="evidence" value="ECO:0007669"/>
    <property type="project" value="TreeGrafter"/>
</dbReference>
<dbReference type="PANTHER" id="PTHR43187:SF1">
    <property type="entry name" value="GLUTAMINE AMIDOTRANSFERASE DUG3-RELATED"/>
    <property type="match status" value="1"/>
</dbReference>
<dbReference type="PROSITE" id="PS51278">
    <property type="entry name" value="GATASE_TYPE_2"/>
    <property type="match status" value="1"/>
</dbReference>
<dbReference type="GO" id="GO:0008242">
    <property type="term" value="F:omega peptidase activity"/>
    <property type="evidence" value="ECO:0007669"/>
    <property type="project" value="TreeGrafter"/>
</dbReference>
<sequence length="288" mass="32239">MCRFIIYKGSAITMNKLVIKPANSLIVQSKTSRKRAKPVNGDGFGVGWYPLHNDPEPARIVSIEPAWSNQNLIQLTTKVSSKHFFAHVRDASIDMPVSQSNCHPFTSSRYIFMHNGRLDQFPKFKRSILNSLSDKAFNLIKGNTDSEYAFALFMDTIDFCDNLSAEELKHALYETIRRIIQFRIDNGANTNAFINFAVSDGISTVATRFATDVNSQPASLFYTQGTFNYDQLADDIIVNHEPNGDIIICSEPLTETSHGWIKVARNHAVVVDSNNSVTVEAIPIPFQS</sequence>
<dbReference type="InterPro" id="IPR052373">
    <property type="entry name" value="Gamma-glu_amide_hydrolase"/>
</dbReference>
<comment type="caution">
    <text evidence="3">The sequence shown here is derived from an EMBL/GenBank/DDBJ whole genome shotgun (WGS) entry which is preliminary data.</text>
</comment>
<keyword evidence="3" id="KW-0808">Transferase</keyword>
<dbReference type="PANTHER" id="PTHR43187">
    <property type="entry name" value="GLUTAMINE AMIDOTRANSFERASE DUG3-RELATED"/>
    <property type="match status" value="1"/>
</dbReference>
<name>A0A849VMB2_9GAMM</name>
<organism evidence="3 4">
    <name type="scientific">Pseudoalteromonas caenipelagi</name>
    <dbReference type="NCBI Taxonomy" id="2726988"/>
    <lineage>
        <taxon>Bacteria</taxon>
        <taxon>Pseudomonadati</taxon>
        <taxon>Pseudomonadota</taxon>
        <taxon>Gammaproteobacteria</taxon>
        <taxon>Alteromonadales</taxon>
        <taxon>Pseudoalteromonadaceae</taxon>
        <taxon>Pseudoalteromonas</taxon>
    </lineage>
</organism>
<dbReference type="InterPro" id="IPR017932">
    <property type="entry name" value="GATase_2_dom"/>
</dbReference>
<dbReference type="Pfam" id="PF13230">
    <property type="entry name" value="GATase_4"/>
    <property type="match status" value="1"/>
</dbReference>
<gene>
    <name evidence="3" type="ORF">HG263_20375</name>
</gene>
<dbReference type="CDD" id="cd01908">
    <property type="entry name" value="YafJ"/>
    <property type="match status" value="1"/>
</dbReference>
<evidence type="ECO:0000256" key="1">
    <source>
        <dbReference type="ARBA" id="ARBA00022962"/>
    </source>
</evidence>
<dbReference type="Gene3D" id="3.60.20.10">
    <property type="entry name" value="Glutamine Phosphoribosylpyrophosphate, subunit 1, domain 1"/>
    <property type="match status" value="1"/>
</dbReference>
<dbReference type="InterPro" id="IPR029055">
    <property type="entry name" value="Ntn_hydrolases_N"/>
</dbReference>
<dbReference type="GO" id="GO:0016740">
    <property type="term" value="F:transferase activity"/>
    <property type="evidence" value="ECO:0007669"/>
    <property type="project" value="UniProtKB-KW"/>
</dbReference>
<protein>
    <submittedName>
        <fullName evidence="3">Class II glutamine amidotransferase</fullName>
    </submittedName>
</protein>
<dbReference type="EMBL" id="JABBPG010000012">
    <property type="protein sequence ID" value="NOU52864.1"/>
    <property type="molecule type" value="Genomic_DNA"/>
</dbReference>
<dbReference type="AlphaFoldDB" id="A0A849VMB2"/>
<dbReference type="Proteomes" id="UP000586305">
    <property type="component" value="Unassembled WGS sequence"/>
</dbReference>
<evidence type="ECO:0000259" key="2">
    <source>
        <dbReference type="PROSITE" id="PS51278"/>
    </source>
</evidence>
<dbReference type="InterPro" id="IPR026869">
    <property type="entry name" value="EgtC-like"/>
</dbReference>
<dbReference type="RefSeq" id="WP_171627911.1">
    <property type="nucleotide sequence ID" value="NZ_JABBPG010000012.1"/>
</dbReference>
<dbReference type="GO" id="GO:0005737">
    <property type="term" value="C:cytoplasm"/>
    <property type="evidence" value="ECO:0007669"/>
    <property type="project" value="TreeGrafter"/>
</dbReference>
<keyword evidence="1 3" id="KW-0315">Glutamine amidotransferase</keyword>
<evidence type="ECO:0000313" key="3">
    <source>
        <dbReference type="EMBL" id="NOU52864.1"/>
    </source>
</evidence>
<evidence type="ECO:0000313" key="4">
    <source>
        <dbReference type="Proteomes" id="UP000586305"/>
    </source>
</evidence>
<feature type="domain" description="Glutamine amidotransferase type-2" evidence="2">
    <location>
        <begin position="2"/>
        <end position="288"/>
    </location>
</feature>